<feature type="region of interest" description="Disordered" evidence="1">
    <location>
        <begin position="516"/>
        <end position="568"/>
    </location>
</feature>
<proteinExistence type="predicted"/>
<protein>
    <submittedName>
        <fullName evidence="2">Uncharacterized protein</fullName>
    </submittedName>
</protein>
<dbReference type="GO" id="GO:0000281">
    <property type="term" value="P:mitotic cytokinesis"/>
    <property type="evidence" value="ECO:0007669"/>
    <property type="project" value="InterPro"/>
</dbReference>
<organism evidence="2 3">
    <name type="scientific">Bodo saltans</name>
    <name type="common">Flagellated protozoan</name>
    <dbReference type="NCBI Taxonomy" id="75058"/>
    <lineage>
        <taxon>Eukaryota</taxon>
        <taxon>Discoba</taxon>
        <taxon>Euglenozoa</taxon>
        <taxon>Kinetoplastea</taxon>
        <taxon>Metakinetoplastina</taxon>
        <taxon>Eubodonida</taxon>
        <taxon>Bodonidae</taxon>
        <taxon>Bodo</taxon>
    </lineage>
</organism>
<dbReference type="GO" id="GO:0032266">
    <property type="term" value="F:phosphatidylinositol-3-phosphate binding"/>
    <property type="evidence" value="ECO:0007669"/>
    <property type="project" value="InterPro"/>
</dbReference>
<dbReference type="InterPro" id="IPR028730">
    <property type="entry name" value="ZFYVE26"/>
</dbReference>
<reference evidence="3" key="1">
    <citation type="submission" date="2015-09" db="EMBL/GenBank/DDBJ databases">
        <authorList>
            <consortium name="Pathogen Informatics"/>
        </authorList>
    </citation>
    <scope>NUCLEOTIDE SEQUENCE [LARGE SCALE GENOMIC DNA]</scope>
    <source>
        <strain evidence="3">Lake Konstanz</strain>
    </source>
</reference>
<sequence>SQSWEGNTSAGTAASAEFVLRVLAIAADPPPDPEESRRVYQKRLELRQQRVEESLKNLSSRDAPVTFTRASYLKATSETRRNLSHTLAEQDTLEKNRLLSESLIPSSLFCHAYVASEECSPHFEATLQETCCARLELHRFVEHFATYVNNIALPVDHARAVRCNMVAPINQPELLYNYTQGLLSRATNPERQDAFSYSIQFVIDFIVSPGAAAGGVTTQLQRPQQSLFTSIRGFFQGSRGIELLKPFVCLELYGRKLNRDRFRVAHNKLSLHDHELLVDVLTTQDGSGGVSLMAVDHPCRPFVTGLRVCLRVAQVLHEKQQQGTGSSGHALLLDLLDSQCNVVDHVLSHVIGAASSSTTTSSDASSVDSRSVTSVLRDTAAVLASAVGPSTKDLCESLALSIGQQRLMLAAIAVIQWVADSPQPLGAAEMEQSSDSSSRNGKEDESNATSAAAPSDSSEAPSSVVQLDELLKQFSTVASSVSQFVNNKFLVLLSEALVELVVSMSAQVHLIPHLEAGQQQKSSSASTVIGGGPQKSRAGGSAASVASTSLSPSRDRSDASPGRFSVQPPPVRIISSAERKKSLQAFCAIVTQLTRHLHALLSPDVQSLLHDVVFRASHAENSQCPERALIDAATSSCSGANSSKSRSFSTFAQSPFRFLLEASLNQSTAAKDMEDVLYHLFVITEPNSSLETSPVTTPLHPTLLFTFVSARLRALREGRLSLASLLQHLDVLYDVVEQHDAAIELAASAGSRSPVAKKTTVKFLPQAISGVPRLRLEELWFHAPSTVEHLLEVDSAFVRNYQQSVLRNDAAIVTAVDIRAVSKRFEDVMSSLGVHAPTTQVTNGFRDVQRDQISFRRYLSAVDNIRCPVAAVQNYLRQLDRLARVASSASATADDLTPLLGSLVSAIGTEGGSPSFVWNPVFRRASSVDPTPMNSPIQLVEMITRVKQLSDLVHHIAGVQPALPDLIRHGHNMLFEAVHLGHMTSGRIEELLLDKRPVASTDDAFLRNVLVRILLTEHCVALQQEPMNASPSYLPSSQLRVASALAVLLSPTAATLFVFLYCTEDTVTSALQEARDGGDWFTNNHAPIWIRRWLAQHHTTMNVLDSVMDPSDVAVERHPSNVIKRSVQRAHFYFSPEAQFQSIAEVFILHCSADSRSDVALRELCEALPMELLLASLHHISDPEKALTVHSTVLDALLQQMTTLRAHQVLKFSGDASSSSTNSTSAASGGNSASKAVDIPETWCHIVEEVLFSCVPAPTIAAAFVGNLQPQHQESVLARHPVRTLLPLRAQKRVLQRVHRQVAVELHCDPEDSEHREISLAVSERLEQLSIFTSMQDSVGQLISNSTNASTGAPSQGLPACIRLLLIDPIPVELVVNQATVTDEALRRTLQETKGISPKEGLIIRVKHLSLVRSNTTSEDAQVLAIRSLCERYCELLLLALDPNATTSVDIAEFTFIKDLSALIRSEIATSPRTAPALIQRLVDKLLATSTLSTALLFRVVRFVTESSMTKYIFDGNEKWVRVSTGLHALNALVSFDCSTSDTAPAKGGAARRPSSSALASSTSSSALHSPNTQSRREDPDDVADDVDHQSGTFEASEKATRLQSLFGRPFLSQPLLVVENLLMMQRVSAAAAVLQTFRDPKLRKECDKLLLRYARMAVDMSRFLSMSGKRFPYGKELTDEPRRTAPPLSISAPLAIILDAEDDDGTLSNKRKAFEYTNTPHIPLFRRLIELVSDQRLMVECVGDFATALFDSLYDSSENHVVRALTIDTAENILWTLAQCSGNAGEHNSPDRVKSISSSGGGPHCPTEELRRLWHYLQISRHLVVCKWEAHPSREDLESEEGVMELITNLLHHGHNNGAFSIAEACNLDLRVVHGLWASRTTHLLNLGLFEEAANTLSTLPKERVQSILSTVLETVECTPIAVGFRALYASGSYKVKQFQPPATAAENPVAIAAATAAEVQSLMTQRRIGVRSLLGRFGAPGDVMAYCVRSFDFAQVFPIVVQLKKDDESFIKDVFQPVSDMDAVDTFRKAMLAYDPTLERMRLLLLAICKFQEGRQEYASLLSWQEFMCDYARGGQTAVLLATLPGDEKSVSYAQRIAYLAKAEKFFIEGKFQPASKQAPPQHSDSGVLLPVTRVDAQQLSQSLIQCRLQKDVWSLLHQHAPSTTDLVRFSLYGQVEQLAKVMVELVLLGKHFFEMIVKVISHLQLDIQHVYAPACLQLVRNKKSDVVEQLCEYMKKSMLLGIGERNAVMHEAFVGCFHEYEASNKANKKAFKLCEFILDCMTTECGWKAKVLIKLKRWPEALNESLASKDKQVILELYEKVAAVTPQDEETAHVANAARAYLARNNFRM</sequence>
<feature type="compositionally biased region" description="Low complexity" evidence="1">
    <location>
        <begin position="1551"/>
        <end position="1571"/>
    </location>
</feature>
<gene>
    <name evidence="2" type="ORF">BSAL_08770</name>
</gene>
<feature type="compositionally biased region" description="Low complexity" evidence="1">
    <location>
        <begin position="1216"/>
        <end position="1233"/>
    </location>
</feature>
<feature type="compositionally biased region" description="Low complexity" evidence="1">
    <location>
        <begin position="536"/>
        <end position="552"/>
    </location>
</feature>
<feature type="compositionally biased region" description="Polar residues" evidence="1">
    <location>
        <begin position="517"/>
        <end position="527"/>
    </location>
</feature>
<feature type="region of interest" description="Disordered" evidence="1">
    <location>
        <begin position="1544"/>
        <end position="1588"/>
    </location>
</feature>
<dbReference type="Proteomes" id="UP000051952">
    <property type="component" value="Unassembled WGS sequence"/>
</dbReference>
<feature type="region of interest" description="Disordered" evidence="1">
    <location>
        <begin position="426"/>
        <end position="461"/>
    </location>
</feature>
<keyword evidence="3" id="KW-1185">Reference proteome</keyword>
<dbReference type="PANTHER" id="PTHR46591">
    <property type="entry name" value="ZINC FINGER FYVE DOMAIN-CONTAINING PROTEIN 26"/>
    <property type="match status" value="1"/>
</dbReference>
<feature type="region of interest" description="Disordered" evidence="1">
    <location>
        <begin position="1214"/>
        <end position="1233"/>
    </location>
</feature>
<feature type="compositionally biased region" description="Low complexity" evidence="1">
    <location>
        <begin position="447"/>
        <end position="461"/>
    </location>
</feature>
<feature type="non-terminal residue" evidence="2">
    <location>
        <position position="1"/>
    </location>
</feature>
<dbReference type="GO" id="GO:0005813">
    <property type="term" value="C:centrosome"/>
    <property type="evidence" value="ECO:0007669"/>
    <property type="project" value="TreeGrafter"/>
</dbReference>
<name>A0A0S4J9U2_BODSA</name>
<evidence type="ECO:0000256" key="1">
    <source>
        <dbReference type="SAM" id="MobiDB-lite"/>
    </source>
</evidence>
<dbReference type="GO" id="GO:0032465">
    <property type="term" value="P:regulation of cytokinesis"/>
    <property type="evidence" value="ECO:0007669"/>
    <property type="project" value="TreeGrafter"/>
</dbReference>
<accession>A0A0S4J9U2</accession>
<dbReference type="GO" id="GO:0000724">
    <property type="term" value="P:double-strand break repair via homologous recombination"/>
    <property type="evidence" value="ECO:0007669"/>
    <property type="project" value="InterPro"/>
</dbReference>
<evidence type="ECO:0000313" key="3">
    <source>
        <dbReference type="Proteomes" id="UP000051952"/>
    </source>
</evidence>
<dbReference type="VEuPathDB" id="TriTrypDB:BSAL_08770"/>
<dbReference type="GO" id="GO:0030496">
    <property type="term" value="C:midbody"/>
    <property type="evidence" value="ECO:0007669"/>
    <property type="project" value="TreeGrafter"/>
</dbReference>
<dbReference type="EMBL" id="CYKH01001444">
    <property type="protein sequence ID" value="CUG87122.1"/>
    <property type="molecule type" value="Genomic_DNA"/>
</dbReference>
<evidence type="ECO:0000313" key="2">
    <source>
        <dbReference type="EMBL" id="CUG87122.1"/>
    </source>
</evidence>
<dbReference type="PANTHER" id="PTHR46591:SF1">
    <property type="entry name" value="ZINC FINGER FYVE DOMAIN-CONTAINING PROTEIN 26"/>
    <property type="match status" value="1"/>
</dbReference>